<evidence type="ECO:0000313" key="2">
    <source>
        <dbReference type="Proteomes" id="UP000230742"/>
    </source>
</evidence>
<proteinExistence type="predicted"/>
<dbReference type="Proteomes" id="UP000230742">
    <property type="component" value="Chromosome 1"/>
</dbReference>
<gene>
    <name evidence="1" type="ORF">CTM46_08510</name>
</gene>
<name>A0A2D3LM14_PREIN</name>
<dbReference type="AlphaFoldDB" id="A0A2D3LM14"/>
<protein>
    <submittedName>
        <fullName evidence="1">Uncharacterized protein</fullName>
    </submittedName>
</protein>
<sequence>MALRKRRFYRPKAALLPCKTYAFGMQNNRFCNTLTMRWLGESYCCEKCLHFSCLFFTYIIKYIGEITCRRELCFQLGRVK</sequence>
<reference evidence="1 2" key="1">
    <citation type="submission" date="2017-11" db="EMBL/GenBank/DDBJ databases">
        <title>Genome sequencing of Prevotella intermedia KCOM 1949.</title>
        <authorList>
            <person name="Kook J.-K."/>
            <person name="Park S.-N."/>
            <person name="Lim Y.K."/>
        </authorList>
    </citation>
    <scope>NUCLEOTIDE SEQUENCE [LARGE SCALE GENOMIC DNA]</scope>
    <source>
        <strain evidence="1 2">KCOM 1949</strain>
    </source>
</reference>
<accession>A0A2D3LM14</accession>
<dbReference type="EMBL" id="CP024727">
    <property type="protein sequence ID" value="ATV31642.1"/>
    <property type="molecule type" value="Genomic_DNA"/>
</dbReference>
<evidence type="ECO:0000313" key="1">
    <source>
        <dbReference type="EMBL" id="ATV31642.1"/>
    </source>
</evidence>
<organism evidence="1 2">
    <name type="scientific">Prevotella intermedia</name>
    <dbReference type="NCBI Taxonomy" id="28131"/>
    <lineage>
        <taxon>Bacteria</taxon>
        <taxon>Pseudomonadati</taxon>
        <taxon>Bacteroidota</taxon>
        <taxon>Bacteroidia</taxon>
        <taxon>Bacteroidales</taxon>
        <taxon>Prevotellaceae</taxon>
        <taxon>Prevotella</taxon>
    </lineage>
</organism>